<evidence type="ECO:0000313" key="10">
    <source>
        <dbReference type="Proteomes" id="UP000605992"/>
    </source>
</evidence>
<gene>
    <name evidence="9" type="ORF">Pth03_45510</name>
</gene>
<keyword evidence="7 8" id="KW-0472">Membrane</keyword>
<evidence type="ECO:0000313" key="9">
    <source>
        <dbReference type="EMBL" id="GII56162.1"/>
    </source>
</evidence>
<reference evidence="9" key="1">
    <citation type="submission" date="2021-01" db="EMBL/GenBank/DDBJ databases">
        <title>Whole genome shotgun sequence of Planotetraspora thailandica NBRC 104271.</title>
        <authorList>
            <person name="Komaki H."/>
            <person name="Tamura T."/>
        </authorList>
    </citation>
    <scope>NUCLEOTIDE SEQUENCE</scope>
    <source>
        <strain evidence="9">NBRC 104271</strain>
    </source>
</reference>
<comment type="caution">
    <text evidence="9">The sequence shown here is derived from an EMBL/GenBank/DDBJ whole genome shotgun (WGS) entry which is preliminary data.</text>
</comment>
<keyword evidence="4" id="KW-0808">Transferase</keyword>
<feature type="transmembrane region" description="Helical" evidence="8">
    <location>
        <begin position="415"/>
        <end position="434"/>
    </location>
</feature>
<evidence type="ECO:0000256" key="8">
    <source>
        <dbReference type="SAM" id="Phobius"/>
    </source>
</evidence>
<feature type="transmembrane region" description="Helical" evidence="8">
    <location>
        <begin position="440"/>
        <end position="457"/>
    </location>
</feature>
<dbReference type="AlphaFoldDB" id="A0A8J3V2I7"/>
<keyword evidence="3" id="KW-0328">Glycosyltransferase</keyword>
<protein>
    <recommendedName>
        <fullName evidence="11">Glycosyltransferase RgtA/B/C/D-like domain-containing protein</fullName>
    </recommendedName>
</protein>
<proteinExistence type="predicted"/>
<dbReference type="Proteomes" id="UP000605992">
    <property type="component" value="Unassembled WGS sequence"/>
</dbReference>
<evidence type="ECO:0000256" key="1">
    <source>
        <dbReference type="ARBA" id="ARBA00004651"/>
    </source>
</evidence>
<dbReference type="PANTHER" id="PTHR33908">
    <property type="entry name" value="MANNOSYLTRANSFERASE YKCB-RELATED"/>
    <property type="match status" value="1"/>
</dbReference>
<dbReference type="PANTHER" id="PTHR33908:SF11">
    <property type="entry name" value="MEMBRANE PROTEIN"/>
    <property type="match status" value="1"/>
</dbReference>
<feature type="transmembrane region" description="Helical" evidence="8">
    <location>
        <begin position="103"/>
        <end position="120"/>
    </location>
</feature>
<evidence type="ECO:0000256" key="2">
    <source>
        <dbReference type="ARBA" id="ARBA00022475"/>
    </source>
</evidence>
<dbReference type="GO" id="GO:0016763">
    <property type="term" value="F:pentosyltransferase activity"/>
    <property type="evidence" value="ECO:0007669"/>
    <property type="project" value="TreeGrafter"/>
</dbReference>
<dbReference type="RefSeq" id="WP_203946331.1">
    <property type="nucleotide sequence ID" value="NZ_BOOR01000034.1"/>
</dbReference>
<dbReference type="GO" id="GO:0005886">
    <property type="term" value="C:plasma membrane"/>
    <property type="evidence" value="ECO:0007669"/>
    <property type="project" value="UniProtKB-SubCell"/>
</dbReference>
<keyword evidence="6 8" id="KW-1133">Transmembrane helix</keyword>
<evidence type="ECO:0000256" key="7">
    <source>
        <dbReference type="ARBA" id="ARBA00023136"/>
    </source>
</evidence>
<accession>A0A8J3V2I7</accession>
<dbReference type="GO" id="GO:0009103">
    <property type="term" value="P:lipopolysaccharide biosynthetic process"/>
    <property type="evidence" value="ECO:0007669"/>
    <property type="project" value="UniProtKB-ARBA"/>
</dbReference>
<sequence length="477" mass="52090">MRLVRRHWLFAGVLTLAVAVRAVTMIGYPQPVWFEDSFDYVGVAERMQPYPIRPSGYSFVLWLTRPLHSFAAVTALQHLMGLAMGVMLYLLIRRRAPRLAKPWAVLVVCPVLLDGYQIFFEHTILSDVLFSFLVTTATTITLWTPRISLVRAALAALFIAAAVLTRSTGLVLLPLLAGYLLINRAGWRALGAASAVAALCLGGYALWYDAWHGSPALNGGSGVWLWARTMPIADCTRTVPRADEAILCPSGPREGRPSSPAFIWSPWSPLRKIPGHAITMRPDLFHPQIDDLAGRFARRVILSQPLDYLGLVAKDAARTLAWGRGPDPGPIFYNRYAFPNAAGPLPDGVRIAGGTIQHDLRAYEQGAVAIRFDEPMAGIMRGYLSYVYLPGTVFGLLLGYTAVRAVRRRGETGKAVALPLAFAVALVIAPVVVAAYDSRYWLPAVPLLGMAAAISFADRLPVRPLVRPAVRVDASMS</sequence>
<keyword evidence="2" id="KW-1003">Cell membrane</keyword>
<evidence type="ECO:0000256" key="5">
    <source>
        <dbReference type="ARBA" id="ARBA00022692"/>
    </source>
</evidence>
<evidence type="ECO:0008006" key="11">
    <source>
        <dbReference type="Google" id="ProtNLM"/>
    </source>
</evidence>
<feature type="transmembrane region" description="Helical" evidence="8">
    <location>
        <begin position="152"/>
        <end position="182"/>
    </location>
</feature>
<keyword evidence="10" id="KW-1185">Reference proteome</keyword>
<feature type="transmembrane region" description="Helical" evidence="8">
    <location>
        <begin position="383"/>
        <end position="403"/>
    </location>
</feature>
<evidence type="ECO:0000256" key="6">
    <source>
        <dbReference type="ARBA" id="ARBA00022989"/>
    </source>
</evidence>
<evidence type="ECO:0000256" key="4">
    <source>
        <dbReference type="ARBA" id="ARBA00022679"/>
    </source>
</evidence>
<feature type="transmembrane region" description="Helical" evidence="8">
    <location>
        <begin position="189"/>
        <end position="207"/>
    </location>
</feature>
<dbReference type="InterPro" id="IPR050297">
    <property type="entry name" value="LipidA_mod_glycosyltrf_83"/>
</dbReference>
<dbReference type="EMBL" id="BOOR01000034">
    <property type="protein sequence ID" value="GII56162.1"/>
    <property type="molecule type" value="Genomic_DNA"/>
</dbReference>
<comment type="subcellular location">
    <subcellularLocation>
        <location evidence="1">Cell membrane</location>
        <topology evidence="1">Multi-pass membrane protein</topology>
    </subcellularLocation>
</comment>
<keyword evidence="5 8" id="KW-0812">Transmembrane</keyword>
<name>A0A8J3V2I7_9ACTN</name>
<feature type="transmembrane region" description="Helical" evidence="8">
    <location>
        <begin position="67"/>
        <end position="91"/>
    </location>
</feature>
<evidence type="ECO:0000256" key="3">
    <source>
        <dbReference type="ARBA" id="ARBA00022676"/>
    </source>
</evidence>
<organism evidence="9 10">
    <name type="scientific">Planotetraspora thailandica</name>
    <dbReference type="NCBI Taxonomy" id="487172"/>
    <lineage>
        <taxon>Bacteria</taxon>
        <taxon>Bacillati</taxon>
        <taxon>Actinomycetota</taxon>
        <taxon>Actinomycetes</taxon>
        <taxon>Streptosporangiales</taxon>
        <taxon>Streptosporangiaceae</taxon>
        <taxon>Planotetraspora</taxon>
    </lineage>
</organism>